<sequence>MQIWSYRYADNSGTDPEYPWPPVALPFLPLIQDQYADNEPHRPALGALFQRCQGHPPDYLLLADLGDLAKTEVEVLQVLDRLQALQVKPLVLPKTPEPVKDLQLYAPQMASLNQGPDPLSLVPLSSSDYFCLGMHCRQGEHQKKLQLGHHRNRLQGRPPPGKPPFGYRRGKQRYLIDRRTAPIVKAFYEHFLLYGSLRGAVRFLCQSWGKRISASTGQRWLTHPVYRGHLQYRTGQILANTHPPLLSGLQAAQVDRILRRNHFLPARSASAPRSLAGLVYCAECGSRLTVSRVTQPRKAKTYLYLQPQGCERQPKCSALSYGQVLEHTIAQICQQLPEAVQTLQIPALDDRKAQLQQDMERKRWLLGQVAELETTDILDEATAQQRTLTLKTEMAELEQQIAALPPVNLLETSQAIALPEFWLDLSESERRFYLREFLRAIYIHRRSASWEVQLEFVFQPAQRPEP</sequence>
<gene>
    <name evidence="3" type="ORF">QQ91_0005605</name>
</gene>
<dbReference type="PROSITE" id="PS51737">
    <property type="entry name" value="RECOMBINASE_DNA_BIND"/>
    <property type="match status" value="1"/>
</dbReference>
<feature type="domain" description="Recombinase" evidence="2">
    <location>
        <begin position="164"/>
        <end position="264"/>
    </location>
</feature>
<dbReference type="InterPro" id="IPR038109">
    <property type="entry name" value="DNA_bind_recomb_sf"/>
</dbReference>
<dbReference type="Pfam" id="PF07508">
    <property type="entry name" value="Recombinase"/>
    <property type="match status" value="1"/>
</dbReference>
<evidence type="ECO:0000313" key="4">
    <source>
        <dbReference type="Proteomes" id="UP000031561"/>
    </source>
</evidence>
<dbReference type="Proteomes" id="UP000031561">
    <property type="component" value="Unassembled WGS sequence"/>
</dbReference>
<dbReference type="Pfam" id="PF13408">
    <property type="entry name" value="Zn_ribbon_recom"/>
    <property type="match status" value="1"/>
</dbReference>
<accession>A0ABD4T214</accession>
<proteinExistence type="inferred from homology"/>
<dbReference type="InterPro" id="IPR011109">
    <property type="entry name" value="DNA_bind_recombinase_dom"/>
</dbReference>
<keyword evidence="4" id="KW-1185">Reference proteome</keyword>
<dbReference type="PANTHER" id="PTHR30461">
    <property type="entry name" value="DNA-INVERTASE FROM LAMBDOID PROPHAGE"/>
    <property type="match status" value="1"/>
</dbReference>
<dbReference type="RefSeq" id="WP_166280918.1">
    <property type="nucleotide sequence ID" value="NZ_JTHE03000037.1"/>
</dbReference>
<dbReference type="Gene3D" id="3.90.1750.20">
    <property type="entry name" value="Putative Large Serine Recombinase, Chain B, Domain 2"/>
    <property type="match status" value="1"/>
</dbReference>
<dbReference type="AlphaFoldDB" id="A0ABD4T214"/>
<reference evidence="3 4" key="1">
    <citation type="journal article" date="2015" name="Genome Announc.">
        <title>Draft Genome Sequence of Filamentous Marine Cyanobacterium Lyngbya confervoides Strain BDU141951.</title>
        <authorList>
            <person name="Chandrababunaidu M.M."/>
            <person name="Sen D."/>
            <person name="Tripathy S."/>
        </authorList>
    </citation>
    <scope>NUCLEOTIDE SEQUENCE [LARGE SCALE GENOMIC DNA]</scope>
    <source>
        <strain evidence="3 4">BDU141951</strain>
    </source>
</reference>
<comment type="similarity">
    <text evidence="1">Belongs to the site-specific recombinase resolvase family.</text>
</comment>
<evidence type="ECO:0000313" key="3">
    <source>
        <dbReference type="EMBL" id="MCM1982302.1"/>
    </source>
</evidence>
<protein>
    <submittedName>
        <fullName evidence="3">Recombinase family protein</fullName>
    </submittedName>
</protein>
<organism evidence="3 4">
    <name type="scientific">Lyngbya confervoides BDU141951</name>
    <dbReference type="NCBI Taxonomy" id="1574623"/>
    <lineage>
        <taxon>Bacteria</taxon>
        <taxon>Bacillati</taxon>
        <taxon>Cyanobacteriota</taxon>
        <taxon>Cyanophyceae</taxon>
        <taxon>Oscillatoriophycideae</taxon>
        <taxon>Oscillatoriales</taxon>
        <taxon>Microcoleaceae</taxon>
        <taxon>Lyngbya</taxon>
    </lineage>
</organism>
<dbReference type="EMBL" id="JTHE03000037">
    <property type="protein sequence ID" value="MCM1982302.1"/>
    <property type="molecule type" value="Genomic_DNA"/>
</dbReference>
<dbReference type="PANTHER" id="PTHR30461:SF26">
    <property type="entry name" value="RESOLVASE HOMOLOG YNEB"/>
    <property type="match status" value="1"/>
</dbReference>
<evidence type="ECO:0000256" key="1">
    <source>
        <dbReference type="ARBA" id="ARBA00009913"/>
    </source>
</evidence>
<evidence type="ECO:0000259" key="2">
    <source>
        <dbReference type="PROSITE" id="PS51737"/>
    </source>
</evidence>
<comment type="caution">
    <text evidence="3">The sequence shown here is derived from an EMBL/GenBank/DDBJ whole genome shotgun (WGS) entry which is preliminary data.</text>
</comment>
<dbReference type="InterPro" id="IPR050639">
    <property type="entry name" value="SSR_resolvase"/>
</dbReference>
<dbReference type="InterPro" id="IPR025827">
    <property type="entry name" value="Zn_ribbon_recom_dom"/>
</dbReference>
<name>A0ABD4T214_9CYAN</name>